<protein>
    <recommendedName>
        <fullName evidence="1">Ku C-terminal domain-containing protein</fullName>
    </recommendedName>
</protein>
<dbReference type="InterPro" id="IPR036494">
    <property type="entry name" value="Ku_C_sf"/>
</dbReference>
<dbReference type="InterPro" id="IPR014893">
    <property type="entry name" value="Ku_PK_bind"/>
</dbReference>
<accession>A0A5C4SYW7</accession>
<dbReference type="OrthoDB" id="7593573at2"/>
<evidence type="ECO:0000259" key="1">
    <source>
        <dbReference type="Pfam" id="PF08785"/>
    </source>
</evidence>
<dbReference type="EMBL" id="VDCQ01000090">
    <property type="protein sequence ID" value="TNJ59750.1"/>
    <property type="molecule type" value="Genomic_DNA"/>
</dbReference>
<sequence>MDRLQMAMKADPDELEASDLRKVGSAQMSLLLPLYHQSIERHIENKNRESYKTAVYYLVKLRDCYYKIKSPQLWNEYLDHMREKYSRLRALQEEMKKGKLIS</sequence>
<evidence type="ECO:0000313" key="2">
    <source>
        <dbReference type="EMBL" id="TNJ59750.1"/>
    </source>
</evidence>
<evidence type="ECO:0000313" key="3">
    <source>
        <dbReference type="Proteomes" id="UP000307943"/>
    </source>
</evidence>
<dbReference type="Gene3D" id="1.25.40.240">
    <property type="entry name" value="Ku, C-terminal domain"/>
    <property type="match status" value="1"/>
</dbReference>
<dbReference type="RefSeq" id="WP_139607245.1">
    <property type="nucleotide sequence ID" value="NZ_VDCQ01000090.1"/>
</dbReference>
<name>A0A5C4SYW7_9BACL</name>
<dbReference type="Pfam" id="PF08785">
    <property type="entry name" value="Ku_PK_bind"/>
    <property type="match status" value="1"/>
</dbReference>
<feature type="domain" description="Ku C-terminal" evidence="1">
    <location>
        <begin position="37"/>
        <end position="87"/>
    </location>
</feature>
<comment type="caution">
    <text evidence="2">The sequence shown here is derived from an EMBL/GenBank/DDBJ whole genome shotgun (WGS) entry which is preliminary data.</text>
</comment>
<keyword evidence="3" id="KW-1185">Reference proteome</keyword>
<dbReference type="SUPFAM" id="SSF101420">
    <property type="entry name" value="C-terminal domain of Ku80"/>
    <property type="match status" value="1"/>
</dbReference>
<gene>
    <name evidence="2" type="ORF">FE784_36885</name>
</gene>
<dbReference type="AlphaFoldDB" id="A0A5C4SYW7"/>
<proteinExistence type="predicted"/>
<reference evidence="2 3" key="1">
    <citation type="submission" date="2019-05" db="EMBL/GenBank/DDBJ databases">
        <title>We sequenced the genome of Paenibacillus hemerocallicola KCTC 33185 for further insight into its adaptation and study the phylogeny of Paenibacillus.</title>
        <authorList>
            <person name="Narsing Rao M.P."/>
        </authorList>
    </citation>
    <scope>NUCLEOTIDE SEQUENCE [LARGE SCALE GENOMIC DNA]</scope>
    <source>
        <strain evidence="2 3">KCTC 33185</strain>
    </source>
</reference>
<dbReference type="Proteomes" id="UP000307943">
    <property type="component" value="Unassembled WGS sequence"/>
</dbReference>
<organism evidence="2 3">
    <name type="scientific">Paenibacillus hemerocallicola</name>
    <dbReference type="NCBI Taxonomy" id="1172614"/>
    <lineage>
        <taxon>Bacteria</taxon>
        <taxon>Bacillati</taxon>
        <taxon>Bacillota</taxon>
        <taxon>Bacilli</taxon>
        <taxon>Bacillales</taxon>
        <taxon>Paenibacillaceae</taxon>
        <taxon>Paenibacillus</taxon>
    </lineage>
</organism>